<dbReference type="Gene3D" id="3.50.50.60">
    <property type="entry name" value="FAD/NAD(P)-binding domain"/>
    <property type="match status" value="2"/>
</dbReference>
<gene>
    <name evidence="5" type="ORF">JL106_01810</name>
</gene>
<keyword evidence="6" id="KW-1185">Reference proteome</keyword>
<proteinExistence type="predicted"/>
<dbReference type="InterPro" id="IPR050097">
    <property type="entry name" value="Ferredoxin-NADP_redctase_2"/>
</dbReference>
<evidence type="ECO:0000259" key="4">
    <source>
        <dbReference type="Pfam" id="PF07992"/>
    </source>
</evidence>
<sequence length="337" mass="34200">MSSDGTSGPDRDGTDVDVVVVGGGAAGLAAAVALGRSRRSVVVIDAGSPRNAPAEGVHNLLTRDGIPPAELVRLGTAEVEQYGGSVRRGHAVAARALEPGFAVELADGSTLTCRRLLVAAGARDQLPTVPGLAERWGRDVVHCPYCHGWEVRDQPIGVLGTSPMAMHQLLLFRQLSDDVVYLPHTAPDLTDEQTAQLDALGIAVAPAPAARIVVEDDRIVGVTLTDGTTVPRSVIAVASTMDPTSPVLDSLGLRPEPIPGAPFAGSSYPSGQGGSTSVPGLYLAGNITEPMAQVVTAAGQGLMAGAVANADMAAEDAGLAVARLRAGATPTAAAVAR</sequence>
<evidence type="ECO:0000256" key="3">
    <source>
        <dbReference type="ARBA" id="ARBA00048132"/>
    </source>
</evidence>
<evidence type="ECO:0000313" key="6">
    <source>
        <dbReference type="Proteomes" id="UP000663792"/>
    </source>
</evidence>
<comment type="caution">
    <text evidence="5">The sequence shown here is derived from an EMBL/GenBank/DDBJ whole genome shotgun (WGS) entry which is preliminary data.</text>
</comment>
<evidence type="ECO:0000256" key="2">
    <source>
        <dbReference type="ARBA" id="ARBA00023002"/>
    </source>
</evidence>
<dbReference type="AlphaFoldDB" id="A0A939C0G8"/>
<accession>A0A939C0G8</accession>
<dbReference type="RefSeq" id="WP_205258976.1">
    <property type="nucleotide sequence ID" value="NZ_JAERWK010000003.1"/>
</dbReference>
<organism evidence="5 6">
    <name type="scientific">Nakamurella leprariae</name>
    <dbReference type="NCBI Taxonomy" id="2803911"/>
    <lineage>
        <taxon>Bacteria</taxon>
        <taxon>Bacillati</taxon>
        <taxon>Actinomycetota</taxon>
        <taxon>Actinomycetes</taxon>
        <taxon>Nakamurellales</taxon>
        <taxon>Nakamurellaceae</taxon>
        <taxon>Nakamurella</taxon>
    </lineage>
</organism>
<dbReference type="GO" id="GO:0004791">
    <property type="term" value="F:thioredoxin-disulfide reductase (NADPH) activity"/>
    <property type="evidence" value="ECO:0007669"/>
    <property type="project" value="UniProtKB-EC"/>
</dbReference>
<keyword evidence="2" id="KW-0560">Oxidoreductase</keyword>
<evidence type="ECO:0000313" key="5">
    <source>
        <dbReference type="EMBL" id="MBM9466014.1"/>
    </source>
</evidence>
<dbReference type="SUPFAM" id="SSF51905">
    <property type="entry name" value="FAD/NAD(P)-binding domain"/>
    <property type="match status" value="1"/>
</dbReference>
<dbReference type="PANTHER" id="PTHR48105">
    <property type="entry name" value="THIOREDOXIN REDUCTASE 1-RELATED-RELATED"/>
    <property type="match status" value="1"/>
</dbReference>
<dbReference type="Proteomes" id="UP000663792">
    <property type="component" value="Unassembled WGS sequence"/>
</dbReference>
<feature type="domain" description="FAD/NAD(P)-binding" evidence="4">
    <location>
        <begin position="17"/>
        <end position="301"/>
    </location>
</feature>
<dbReference type="PRINTS" id="PR00368">
    <property type="entry name" value="FADPNR"/>
</dbReference>
<evidence type="ECO:0000256" key="1">
    <source>
        <dbReference type="ARBA" id="ARBA00022630"/>
    </source>
</evidence>
<comment type="catalytic activity">
    <reaction evidence="3">
        <text>[thioredoxin]-dithiol + NADP(+) = [thioredoxin]-disulfide + NADPH + H(+)</text>
        <dbReference type="Rhea" id="RHEA:20345"/>
        <dbReference type="Rhea" id="RHEA-COMP:10698"/>
        <dbReference type="Rhea" id="RHEA-COMP:10700"/>
        <dbReference type="ChEBI" id="CHEBI:15378"/>
        <dbReference type="ChEBI" id="CHEBI:29950"/>
        <dbReference type="ChEBI" id="CHEBI:50058"/>
        <dbReference type="ChEBI" id="CHEBI:57783"/>
        <dbReference type="ChEBI" id="CHEBI:58349"/>
        <dbReference type="EC" id="1.8.1.9"/>
    </reaction>
</comment>
<dbReference type="InterPro" id="IPR023753">
    <property type="entry name" value="FAD/NAD-binding_dom"/>
</dbReference>
<keyword evidence="1" id="KW-0285">Flavoprotein</keyword>
<dbReference type="Pfam" id="PF07992">
    <property type="entry name" value="Pyr_redox_2"/>
    <property type="match status" value="1"/>
</dbReference>
<reference evidence="5" key="1">
    <citation type="submission" date="2021-01" db="EMBL/GenBank/DDBJ databases">
        <title>YIM 132084 draft genome.</title>
        <authorList>
            <person name="An D."/>
        </authorList>
    </citation>
    <scope>NUCLEOTIDE SEQUENCE</scope>
    <source>
        <strain evidence="5">YIM 132084</strain>
    </source>
</reference>
<dbReference type="PRINTS" id="PR00469">
    <property type="entry name" value="PNDRDTASEII"/>
</dbReference>
<dbReference type="EMBL" id="JAERWK010000003">
    <property type="protein sequence ID" value="MBM9466014.1"/>
    <property type="molecule type" value="Genomic_DNA"/>
</dbReference>
<protein>
    <submittedName>
        <fullName evidence="5">NAD(P)/FAD-dependent oxidoreductase</fullName>
    </submittedName>
</protein>
<dbReference type="InterPro" id="IPR036188">
    <property type="entry name" value="FAD/NAD-bd_sf"/>
</dbReference>
<name>A0A939C0G8_9ACTN</name>